<protein>
    <submittedName>
        <fullName evidence="1">Uncharacterized protein</fullName>
    </submittedName>
</protein>
<reference evidence="1 2" key="1">
    <citation type="journal article" date="2015" name="Biotechnol. Biofuels">
        <title>Enhanced degradation of softwood versus hardwood by the white-rot fungus Pycnoporus coccineus.</title>
        <authorList>
            <person name="Couturier M."/>
            <person name="Navarro D."/>
            <person name="Chevret D."/>
            <person name="Henrissat B."/>
            <person name="Piumi F."/>
            <person name="Ruiz-Duenas F.J."/>
            <person name="Martinez A.T."/>
            <person name="Grigoriev I.V."/>
            <person name="Riley R."/>
            <person name="Lipzen A."/>
            <person name="Berrin J.G."/>
            <person name="Master E.R."/>
            <person name="Rosso M.N."/>
        </authorList>
    </citation>
    <scope>NUCLEOTIDE SEQUENCE [LARGE SCALE GENOMIC DNA]</scope>
    <source>
        <strain evidence="1 2">BRFM310</strain>
    </source>
</reference>
<gene>
    <name evidence="1" type="ORF">PYCCODRAFT_1309294</name>
</gene>
<proteinExistence type="predicted"/>
<sequence length="234" mass="25388">MRVYEAVSQAVHPDSTTAYHSQTVGMDWLMCTPGPGWRYLSLSLIPRCCRSLGKLKIVVCSTVWVSLAASCVVRPSTVDSACPKNNTLRVQQLVHVSSGSRDSLTKRTATSWINTARYSNYLLRVVPATVYAIEPEPAGLRDGFEGFQFSPRLVRCASSSSSPTLPSAFPFSTTSPSVLRMVSTSFSRLLTLCSALASLSVGCAAPHARRAYIPSRPKFVIHSDAAVNNPTSRE</sequence>
<dbReference type="EMBL" id="KZ084184">
    <property type="protein sequence ID" value="OSC96395.1"/>
    <property type="molecule type" value="Genomic_DNA"/>
</dbReference>
<dbReference type="AlphaFoldDB" id="A0A1Y2I5J3"/>
<evidence type="ECO:0000313" key="2">
    <source>
        <dbReference type="Proteomes" id="UP000193067"/>
    </source>
</evidence>
<keyword evidence="2" id="KW-1185">Reference proteome</keyword>
<accession>A0A1Y2I5J3</accession>
<evidence type="ECO:0000313" key="1">
    <source>
        <dbReference type="EMBL" id="OSC96395.1"/>
    </source>
</evidence>
<name>A0A1Y2I5J3_TRAC3</name>
<organism evidence="1 2">
    <name type="scientific">Trametes coccinea (strain BRFM310)</name>
    <name type="common">Pycnoporus coccineus</name>
    <dbReference type="NCBI Taxonomy" id="1353009"/>
    <lineage>
        <taxon>Eukaryota</taxon>
        <taxon>Fungi</taxon>
        <taxon>Dikarya</taxon>
        <taxon>Basidiomycota</taxon>
        <taxon>Agaricomycotina</taxon>
        <taxon>Agaricomycetes</taxon>
        <taxon>Polyporales</taxon>
        <taxon>Polyporaceae</taxon>
        <taxon>Trametes</taxon>
    </lineage>
</organism>
<dbReference type="Proteomes" id="UP000193067">
    <property type="component" value="Unassembled WGS sequence"/>
</dbReference>